<reference evidence="2 3" key="1">
    <citation type="submission" date="2018-06" db="EMBL/GenBank/DDBJ databases">
        <authorList>
            <consortium name="Pathogen Informatics"/>
            <person name="Doyle S."/>
        </authorList>
    </citation>
    <scope>NUCLEOTIDE SEQUENCE [LARGE SCALE GENOMIC DNA]</scope>
    <source>
        <strain evidence="2 3">NCTC9637</strain>
    </source>
</reference>
<dbReference type="EMBL" id="UGLB01000002">
    <property type="protein sequence ID" value="STT45543.1"/>
    <property type="molecule type" value="Genomic_DNA"/>
</dbReference>
<feature type="region of interest" description="Disordered" evidence="1">
    <location>
        <begin position="70"/>
        <end position="91"/>
    </location>
</feature>
<proteinExistence type="predicted"/>
<protein>
    <recommendedName>
        <fullName evidence="4">Hydrolase</fullName>
    </recommendedName>
</protein>
<evidence type="ECO:0000256" key="1">
    <source>
        <dbReference type="SAM" id="MobiDB-lite"/>
    </source>
</evidence>
<dbReference type="AlphaFoldDB" id="A0A377VSZ8"/>
<evidence type="ECO:0000313" key="3">
    <source>
        <dbReference type="Proteomes" id="UP000255099"/>
    </source>
</evidence>
<accession>A0A377VSZ8</accession>
<organism evidence="2 3">
    <name type="scientific">Klebsiella pneumoniae</name>
    <dbReference type="NCBI Taxonomy" id="573"/>
    <lineage>
        <taxon>Bacteria</taxon>
        <taxon>Pseudomonadati</taxon>
        <taxon>Pseudomonadota</taxon>
        <taxon>Gammaproteobacteria</taxon>
        <taxon>Enterobacterales</taxon>
        <taxon>Enterobacteriaceae</taxon>
        <taxon>Klebsiella/Raoultella group</taxon>
        <taxon>Klebsiella</taxon>
        <taxon>Klebsiella pneumoniae complex</taxon>
    </lineage>
</organism>
<gene>
    <name evidence="2" type="ORF">NCTC9637_00388</name>
</gene>
<sequence>MLNENGGVVTRTQEFEPGGQVLSRGEWLTILRVNRSKGEVSSVETPGYRFLGYSGTMKLTPDRITDYKAPTAEEASDAKKAAKRPPIVNYPGEGFREMTKAEWAKLPADYKGVRGAAETETHGAYRFRRCMTHGCTLVNVYITDMKTVEIPKK</sequence>
<name>A0A377VSZ8_KLEPN</name>
<evidence type="ECO:0008006" key="4">
    <source>
        <dbReference type="Google" id="ProtNLM"/>
    </source>
</evidence>
<dbReference type="Proteomes" id="UP000255099">
    <property type="component" value="Unassembled WGS sequence"/>
</dbReference>
<evidence type="ECO:0000313" key="2">
    <source>
        <dbReference type="EMBL" id="STT45543.1"/>
    </source>
</evidence>